<dbReference type="PROSITE" id="PS51352">
    <property type="entry name" value="THIOREDOXIN_2"/>
    <property type="match status" value="1"/>
</dbReference>
<dbReference type="SUPFAM" id="SSF51905">
    <property type="entry name" value="FAD/NAD(P)-binding domain"/>
    <property type="match status" value="1"/>
</dbReference>
<dbReference type="PRINTS" id="PR00469">
    <property type="entry name" value="PNDRDTASEII"/>
</dbReference>
<dbReference type="GO" id="GO:0016668">
    <property type="term" value="F:oxidoreductase activity, acting on a sulfur group of donors, NAD(P) as acceptor"/>
    <property type="evidence" value="ECO:0007669"/>
    <property type="project" value="UniProtKB-ARBA"/>
</dbReference>
<keyword evidence="11" id="KW-1185">Reference proteome</keyword>
<dbReference type="SUPFAM" id="SSF52833">
    <property type="entry name" value="Thioredoxin-like"/>
    <property type="match status" value="1"/>
</dbReference>
<keyword evidence="3" id="KW-0274">FAD</keyword>
<dbReference type="InterPro" id="IPR036188">
    <property type="entry name" value="FAD/NAD-bd_sf"/>
</dbReference>
<dbReference type="PROSITE" id="PS00573">
    <property type="entry name" value="PYRIDINE_REDOX_2"/>
    <property type="match status" value="1"/>
</dbReference>
<accession>A0A8J5XLR5</accession>
<dbReference type="EMBL" id="JAGTXO010000001">
    <property type="protein sequence ID" value="KAG8470358.1"/>
    <property type="molecule type" value="Genomic_DNA"/>
</dbReference>
<evidence type="ECO:0000256" key="5">
    <source>
        <dbReference type="ARBA" id="ARBA00023157"/>
    </source>
</evidence>
<evidence type="ECO:0000256" key="3">
    <source>
        <dbReference type="ARBA" id="ARBA00022827"/>
    </source>
</evidence>
<keyword evidence="6" id="KW-0676">Redox-active center</keyword>
<dbReference type="InterPro" id="IPR050097">
    <property type="entry name" value="Ferredoxin-NADP_redctase_2"/>
</dbReference>
<evidence type="ECO:0000256" key="8">
    <source>
        <dbReference type="SAM" id="SignalP"/>
    </source>
</evidence>
<evidence type="ECO:0000256" key="2">
    <source>
        <dbReference type="ARBA" id="ARBA00022630"/>
    </source>
</evidence>
<dbReference type="PRINTS" id="PR00368">
    <property type="entry name" value="FADPNR"/>
</dbReference>
<keyword evidence="2" id="KW-0285">Flavoprotein</keyword>
<evidence type="ECO:0000256" key="1">
    <source>
        <dbReference type="ARBA" id="ARBA00009333"/>
    </source>
</evidence>
<reference evidence="10" key="1">
    <citation type="submission" date="2021-05" db="EMBL/GenBank/DDBJ databases">
        <title>The genome of the haptophyte Pavlova lutheri (Diacronema luteri, Pavlovales) - a model for lipid biosynthesis in eukaryotic algae.</title>
        <authorList>
            <person name="Hulatt C.J."/>
            <person name="Posewitz M.C."/>
        </authorList>
    </citation>
    <scope>NUCLEOTIDE SEQUENCE</scope>
    <source>
        <strain evidence="10">NIVA-4/92</strain>
    </source>
</reference>
<protein>
    <recommendedName>
        <fullName evidence="9">Thioredoxin domain-containing protein</fullName>
    </recommendedName>
</protein>
<dbReference type="Pfam" id="PF07992">
    <property type="entry name" value="Pyr_redox_2"/>
    <property type="match status" value="2"/>
</dbReference>
<evidence type="ECO:0000256" key="4">
    <source>
        <dbReference type="ARBA" id="ARBA00023002"/>
    </source>
</evidence>
<comment type="caution">
    <text evidence="10">The sequence shown here is derived from an EMBL/GenBank/DDBJ whole genome shotgun (WGS) entry which is preliminary data.</text>
</comment>
<evidence type="ECO:0000313" key="11">
    <source>
        <dbReference type="Proteomes" id="UP000751190"/>
    </source>
</evidence>
<dbReference type="Gene3D" id="3.40.30.10">
    <property type="entry name" value="Glutaredoxin"/>
    <property type="match status" value="1"/>
</dbReference>
<feature type="domain" description="Thioredoxin" evidence="9">
    <location>
        <begin position="10"/>
        <end position="152"/>
    </location>
</feature>
<feature type="compositionally biased region" description="Basic and acidic residues" evidence="7">
    <location>
        <begin position="247"/>
        <end position="262"/>
    </location>
</feature>
<dbReference type="InterPro" id="IPR008255">
    <property type="entry name" value="Pyr_nucl-diS_OxRdtase_2_AS"/>
</dbReference>
<dbReference type="Proteomes" id="UP000751190">
    <property type="component" value="Unassembled WGS sequence"/>
</dbReference>
<feature type="signal peptide" evidence="8">
    <location>
        <begin position="1"/>
        <end position="24"/>
    </location>
</feature>
<dbReference type="Pfam" id="PF00085">
    <property type="entry name" value="Thioredoxin"/>
    <property type="match status" value="1"/>
</dbReference>
<dbReference type="AlphaFoldDB" id="A0A8J5XLR5"/>
<keyword evidence="8" id="KW-0732">Signal</keyword>
<dbReference type="InterPro" id="IPR017937">
    <property type="entry name" value="Thioredoxin_CS"/>
</dbReference>
<evidence type="ECO:0000313" key="10">
    <source>
        <dbReference type="EMBL" id="KAG8470358.1"/>
    </source>
</evidence>
<dbReference type="PANTHER" id="PTHR48105">
    <property type="entry name" value="THIOREDOXIN REDUCTASE 1-RELATED-RELATED"/>
    <property type="match status" value="1"/>
</dbReference>
<dbReference type="InterPro" id="IPR013766">
    <property type="entry name" value="Thioredoxin_domain"/>
</dbReference>
<keyword evidence="4" id="KW-0560">Oxidoreductase</keyword>
<dbReference type="Gene3D" id="3.50.50.60">
    <property type="entry name" value="FAD/NAD(P)-binding domain"/>
    <property type="match status" value="3"/>
</dbReference>
<feature type="region of interest" description="Disordered" evidence="7">
    <location>
        <begin position="247"/>
        <end position="275"/>
    </location>
</feature>
<name>A0A8J5XLR5_DIALT</name>
<comment type="similarity">
    <text evidence="1">Belongs to the class-II pyridine nucleotide-disulfide oxidoreductase family.</text>
</comment>
<evidence type="ECO:0000256" key="6">
    <source>
        <dbReference type="ARBA" id="ARBA00023284"/>
    </source>
</evidence>
<feature type="region of interest" description="Disordered" evidence="7">
    <location>
        <begin position="195"/>
        <end position="234"/>
    </location>
</feature>
<proteinExistence type="inferred from homology"/>
<dbReference type="GO" id="GO:0097237">
    <property type="term" value="P:cellular response to toxic substance"/>
    <property type="evidence" value="ECO:0007669"/>
    <property type="project" value="UniProtKB-ARBA"/>
</dbReference>
<organism evidence="10 11">
    <name type="scientific">Diacronema lutheri</name>
    <name type="common">Unicellular marine alga</name>
    <name type="synonym">Monochrysis lutheri</name>
    <dbReference type="NCBI Taxonomy" id="2081491"/>
    <lineage>
        <taxon>Eukaryota</taxon>
        <taxon>Haptista</taxon>
        <taxon>Haptophyta</taxon>
        <taxon>Pavlovophyceae</taxon>
        <taxon>Pavlovales</taxon>
        <taxon>Pavlovaceae</taxon>
        <taxon>Diacronema</taxon>
    </lineage>
</organism>
<keyword evidence="5" id="KW-1015">Disulfide bond</keyword>
<dbReference type="OrthoDB" id="672at2759"/>
<dbReference type="InterPro" id="IPR036249">
    <property type="entry name" value="Thioredoxin-like_sf"/>
</dbReference>
<sequence>MPAAAHRRWARACVVAALFGAAWARPTVRDVKTLSEWKKLLKHHAENTGLPVIVDFYSDGCGPCRMIAPHYKRLAEEYKDRAVFAKVDVNYNHQVSSEQMIRSMPTFQMYLFGKKRDQFSGADINRIRATVADLVSESKKKNVEVTFDAFKAFYAEVAPDKLGDDGKLQQLLDRNGVGGGPGHYALVEALKKKYDGKAPKARPRTVAESTKSEPAKPAKPAEQPDCKQVSATEPSLHLASVAQLEAELERRREAEEERKFEAASDDDDDESMHSFPVYNATTAPEVEQLAIIGAGPAGLAAAIYAARAGLRPVVIAPPVGGQLQGKGVLVENYPGVNGTTGPDIVFDMQKQAAEFGAFFEQDLVTAVDLSARPYVVKTNQSLIRTHALVIATGADSRWLGVPGEWDFRGAGVSACATCDGFMYADKPVVVIGGGDTAMEDALVLARTSSSVTVVHRRSSFRASRVLADRVLAHPKIRVLWDTHVVAFAGSRVKVLPNGLTVTLDANGEPVAEDLGKLRVKELKARLDAALIDTSSVRDKDELVRLLRAALSEGVADAGEERNVLTDVRVRTADGEERSLEVSGAFVAIGHDPNTNFLVGHLQMHPDGYLVTQPGTTRTSAEAVFAAGDVADRVYRQAVTSAGSGAAAALDAERWLSEHGFCTGCAQIPVQATPTL</sequence>
<dbReference type="CDD" id="cd02947">
    <property type="entry name" value="TRX_family"/>
    <property type="match status" value="1"/>
</dbReference>
<evidence type="ECO:0000256" key="7">
    <source>
        <dbReference type="SAM" id="MobiDB-lite"/>
    </source>
</evidence>
<gene>
    <name evidence="10" type="ORF">KFE25_008779</name>
</gene>
<feature type="chain" id="PRO_5035201970" description="Thioredoxin domain-containing protein" evidence="8">
    <location>
        <begin position="25"/>
        <end position="675"/>
    </location>
</feature>
<dbReference type="PROSITE" id="PS00194">
    <property type="entry name" value="THIOREDOXIN_1"/>
    <property type="match status" value="1"/>
</dbReference>
<dbReference type="OMA" id="AESNWLG"/>
<dbReference type="InterPro" id="IPR023753">
    <property type="entry name" value="FAD/NAD-binding_dom"/>
</dbReference>
<evidence type="ECO:0000259" key="9">
    <source>
        <dbReference type="PROSITE" id="PS51352"/>
    </source>
</evidence>